<feature type="transmembrane region" description="Helical" evidence="1">
    <location>
        <begin position="26"/>
        <end position="46"/>
    </location>
</feature>
<keyword evidence="1" id="KW-1133">Transmembrane helix</keyword>
<reference evidence="2 3" key="1">
    <citation type="submission" date="2019-04" db="EMBL/GenBank/DDBJ databases">
        <title>Pedobacter sp. RP-3-15 sp. nov., isolated from Arctic soil.</title>
        <authorList>
            <person name="Dahal R.H."/>
            <person name="Kim D.-U."/>
        </authorList>
    </citation>
    <scope>NUCLEOTIDE SEQUENCE [LARGE SCALE GENOMIC DNA]</scope>
    <source>
        <strain evidence="2 3">RP-3-15</strain>
    </source>
</reference>
<proteinExistence type="predicted"/>
<sequence>MMNNTFNLSRFIKLFKRHSIANYKPYLMLLLILIGGLSIALGYTSMNANSFISIEQYTMFQLCLFVSAPIFTAGIFAELGSQSKSISFLMLPASNLEKWLVAWVYSFVIFLVVYIACFYVVDAVVLQIANASLKQPQKLVNIFDPKHRLISDLVIFSLLHALSFFGAVFFRKHQILKIGSLLLVLYFGMIYVNAAVLTAMFNTEVNVGQLFSSVSFIDGNDYYHINESPIISSASSYIFFIVAGLIWSATYYRLKEKEV</sequence>
<protein>
    <submittedName>
        <fullName evidence="2">Uncharacterized protein</fullName>
    </submittedName>
</protein>
<dbReference type="OrthoDB" id="1523880at2"/>
<gene>
    <name evidence="2" type="ORF">FA047_20080</name>
</gene>
<name>A0A4V5NYA0_9SPHI</name>
<keyword evidence="1" id="KW-0812">Transmembrane</keyword>
<evidence type="ECO:0000256" key="1">
    <source>
        <dbReference type="SAM" id="Phobius"/>
    </source>
</evidence>
<dbReference type="RefSeq" id="WP_136837887.1">
    <property type="nucleotide sequence ID" value="NZ_SWBQ01000009.1"/>
</dbReference>
<evidence type="ECO:0000313" key="2">
    <source>
        <dbReference type="EMBL" id="TKC02854.1"/>
    </source>
</evidence>
<feature type="transmembrane region" description="Helical" evidence="1">
    <location>
        <begin position="100"/>
        <end position="129"/>
    </location>
</feature>
<evidence type="ECO:0000313" key="3">
    <source>
        <dbReference type="Proteomes" id="UP000307244"/>
    </source>
</evidence>
<feature type="transmembrane region" description="Helical" evidence="1">
    <location>
        <begin position="182"/>
        <end position="201"/>
    </location>
</feature>
<feature type="transmembrane region" description="Helical" evidence="1">
    <location>
        <begin position="149"/>
        <end position="170"/>
    </location>
</feature>
<organism evidence="2 3">
    <name type="scientific">Pedobacter frigoris</name>
    <dbReference type="NCBI Taxonomy" id="2571272"/>
    <lineage>
        <taxon>Bacteria</taxon>
        <taxon>Pseudomonadati</taxon>
        <taxon>Bacteroidota</taxon>
        <taxon>Sphingobacteriia</taxon>
        <taxon>Sphingobacteriales</taxon>
        <taxon>Sphingobacteriaceae</taxon>
        <taxon>Pedobacter</taxon>
    </lineage>
</organism>
<keyword evidence="1" id="KW-0472">Membrane</keyword>
<dbReference type="AlphaFoldDB" id="A0A4V5NYA0"/>
<accession>A0A4V5NYA0</accession>
<comment type="caution">
    <text evidence="2">The sequence shown here is derived from an EMBL/GenBank/DDBJ whole genome shotgun (WGS) entry which is preliminary data.</text>
</comment>
<feature type="transmembrane region" description="Helical" evidence="1">
    <location>
        <begin position="58"/>
        <end position="79"/>
    </location>
</feature>
<dbReference type="EMBL" id="SWBQ01000009">
    <property type="protein sequence ID" value="TKC02854.1"/>
    <property type="molecule type" value="Genomic_DNA"/>
</dbReference>
<keyword evidence="3" id="KW-1185">Reference proteome</keyword>
<dbReference type="Proteomes" id="UP000307244">
    <property type="component" value="Unassembled WGS sequence"/>
</dbReference>
<feature type="transmembrane region" description="Helical" evidence="1">
    <location>
        <begin position="230"/>
        <end position="252"/>
    </location>
</feature>